<feature type="binding site" evidence="2">
    <location>
        <position position="209"/>
    </location>
    <ligand>
        <name>Mg(2+)</name>
        <dbReference type="ChEBI" id="CHEBI:18420"/>
        <label>3</label>
    </ligand>
</feature>
<dbReference type="GO" id="GO:0000287">
    <property type="term" value="F:magnesium ion binding"/>
    <property type="evidence" value="ECO:0007669"/>
    <property type="project" value="UniProtKB-UniRule"/>
</dbReference>
<keyword evidence="2" id="KW-0067">ATP-binding</keyword>
<comment type="catalytic activity">
    <reaction evidence="2">
        <text>thiamine phosphate + ATP = thiamine diphosphate + ADP</text>
        <dbReference type="Rhea" id="RHEA:15913"/>
        <dbReference type="ChEBI" id="CHEBI:30616"/>
        <dbReference type="ChEBI" id="CHEBI:37575"/>
        <dbReference type="ChEBI" id="CHEBI:58937"/>
        <dbReference type="ChEBI" id="CHEBI:456216"/>
        <dbReference type="EC" id="2.7.4.16"/>
    </reaction>
</comment>
<evidence type="ECO:0000256" key="2">
    <source>
        <dbReference type="HAMAP-Rule" id="MF_02128"/>
    </source>
</evidence>
<dbReference type="CDD" id="cd02194">
    <property type="entry name" value="ThiL"/>
    <property type="match status" value="1"/>
</dbReference>
<evidence type="ECO:0000259" key="4">
    <source>
        <dbReference type="Pfam" id="PF02769"/>
    </source>
</evidence>
<feature type="domain" description="PurM-like N-terminal" evidence="3">
    <location>
        <begin position="25"/>
        <end position="134"/>
    </location>
</feature>
<dbReference type="SUPFAM" id="SSF56042">
    <property type="entry name" value="PurM C-terminal domain-like"/>
    <property type="match status" value="1"/>
</dbReference>
<comment type="pathway">
    <text evidence="2">Cofactor biosynthesis; thiamine diphosphate biosynthesis; thiamine diphosphate from thiamine phosphate: step 1/1.</text>
</comment>
<dbReference type="SUPFAM" id="SSF55326">
    <property type="entry name" value="PurM N-terminal domain-like"/>
    <property type="match status" value="1"/>
</dbReference>
<dbReference type="Pfam" id="PF02769">
    <property type="entry name" value="AIRS_C"/>
    <property type="match status" value="1"/>
</dbReference>
<comment type="miscellaneous">
    <text evidence="2">Reaction mechanism of ThiL seems to utilize a direct, inline transfer of the gamma-phosphate of ATP to TMP rather than a phosphorylated enzyme intermediate.</text>
</comment>
<dbReference type="GO" id="GO:0009229">
    <property type="term" value="P:thiamine diphosphate biosynthetic process"/>
    <property type="evidence" value="ECO:0007669"/>
    <property type="project" value="UniProtKB-UniRule"/>
</dbReference>
<keyword evidence="2" id="KW-0479">Metal-binding</keyword>
<sequence length="320" mass="34079">MNEFELIRRYFAEAEAAEQTVLGIGDDAAIVRPSPGCDLHVSVDTLVSGRHFFADVDPAALGHKTLAVNLSDMAAMGARPRWALLALTLPHVDADWLKAFADGLFALARTHGVALIGGDTTRGPLTLSITVMGETARGAALCRHTARPGDDVWVSGQLGLAALALRHLQPDSPALPTDVLTQCRQQLERPQPRVALGQALLPLAHACIDVSDGLLADLGHILQRSQLGAELWLDALPTHPWLAERRAQMVELLVAGGDDYELCFTAPVAARDAITALSNICPVTRIGRTTNEAGPADLLDAAGNKIQVGRSGFDHFQNQA</sequence>
<feature type="binding site" evidence="2">
    <location>
        <position position="258"/>
    </location>
    <ligand>
        <name>substrate</name>
    </ligand>
</feature>
<feature type="binding site" evidence="2">
    <location>
        <position position="44"/>
    </location>
    <ligand>
        <name>Mg(2+)</name>
        <dbReference type="ChEBI" id="CHEBI:18420"/>
        <label>1</label>
    </ligand>
</feature>
<dbReference type="GO" id="GO:0009030">
    <property type="term" value="F:thiamine-phosphate kinase activity"/>
    <property type="evidence" value="ECO:0007669"/>
    <property type="project" value="UniProtKB-UniRule"/>
</dbReference>
<dbReference type="OrthoDB" id="9802811at2"/>
<dbReference type="InterPro" id="IPR010918">
    <property type="entry name" value="PurM-like_C_dom"/>
</dbReference>
<evidence type="ECO:0000259" key="3">
    <source>
        <dbReference type="Pfam" id="PF00586"/>
    </source>
</evidence>
<feature type="binding site" evidence="2">
    <location>
        <position position="212"/>
    </location>
    <ligand>
        <name>Mg(2+)</name>
        <dbReference type="ChEBI" id="CHEBI:18420"/>
        <label>5</label>
    </ligand>
</feature>
<keyword evidence="2" id="KW-0808">Transferase</keyword>
<dbReference type="Gene3D" id="3.90.650.10">
    <property type="entry name" value="PurM-like C-terminal domain"/>
    <property type="match status" value="1"/>
</dbReference>
<dbReference type="PANTHER" id="PTHR30270">
    <property type="entry name" value="THIAMINE-MONOPHOSPHATE KINASE"/>
    <property type="match status" value="1"/>
</dbReference>
<accession>A0A4R7AZM5</accession>
<gene>
    <name evidence="2" type="primary">thiL</name>
    <name evidence="5" type="ORF">DFP86_11283</name>
</gene>
<dbReference type="Pfam" id="PF00586">
    <property type="entry name" value="AIRS"/>
    <property type="match status" value="1"/>
</dbReference>
<dbReference type="GO" id="GO:0009228">
    <property type="term" value="P:thiamine biosynthetic process"/>
    <property type="evidence" value="ECO:0007669"/>
    <property type="project" value="UniProtKB-KW"/>
</dbReference>
<feature type="binding site" evidence="2">
    <location>
        <position position="27"/>
    </location>
    <ligand>
        <name>Mg(2+)</name>
        <dbReference type="ChEBI" id="CHEBI:18420"/>
        <label>4</label>
    </ligand>
</feature>
<dbReference type="InterPro" id="IPR006283">
    <property type="entry name" value="ThiL-like"/>
</dbReference>
<dbReference type="RefSeq" id="WP_133682530.1">
    <property type="nucleotide sequence ID" value="NZ_SNZP01000012.1"/>
</dbReference>
<keyword evidence="2 5" id="KW-0418">Kinase</keyword>
<keyword evidence="2" id="KW-0460">Magnesium</keyword>
<name>A0A4R7AZM5_9NEIS</name>
<organism evidence="5 6">
    <name type="scientific">Paludibacterium purpuratum</name>
    <dbReference type="NCBI Taxonomy" id="1144873"/>
    <lineage>
        <taxon>Bacteria</taxon>
        <taxon>Pseudomonadati</taxon>
        <taxon>Pseudomonadota</taxon>
        <taxon>Betaproteobacteria</taxon>
        <taxon>Neisseriales</taxon>
        <taxon>Chromobacteriaceae</taxon>
        <taxon>Paludibacterium</taxon>
    </lineage>
</organism>
<dbReference type="InterPro" id="IPR036921">
    <property type="entry name" value="PurM-like_N_sf"/>
</dbReference>
<feature type="domain" description="PurM-like C-terminal" evidence="4">
    <location>
        <begin position="147"/>
        <end position="293"/>
    </location>
</feature>
<evidence type="ECO:0000256" key="1">
    <source>
        <dbReference type="ARBA" id="ARBA00022977"/>
    </source>
</evidence>
<dbReference type="HAMAP" id="MF_02128">
    <property type="entry name" value="TMP_kinase"/>
    <property type="match status" value="1"/>
</dbReference>
<dbReference type="UniPathway" id="UPA00060">
    <property type="reaction ID" value="UER00142"/>
</dbReference>
<dbReference type="EMBL" id="SNZP01000012">
    <property type="protein sequence ID" value="TDR73879.1"/>
    <property type="molecule type" value="Genomic_DNA"/>
</dbReference>
<proteinExistence type="inferred from homology"/>
<evidence type="ECO:0000313" key="6">
    <source>
        <dbReference type="Proteomes" id="UP000295611"/>
    </source>
</evidence>
<comment type="caution">
    <text evidence="2">Lacks conserved residue(s) required for the propagation of feature annotation.</text>
</comment>
<evidence type="ECO:0000313" key="5">
    <source>
        <dbReference type="EMBL" id="TDR73879.1"/>
    </source>
</evidence>
<dbReference type="AlphaFoldDB" id="A0A4R7AZM5"/>
<feature type="binding site" evidence="2">
    <location>
        <position position="313"/>
    </location>
    <ligand>
        <name>substrate</name>
    </ligand>
</feature>
<keyword evidence="1 2" id="KW-0784">Thiamine biosynthesis</keyword>
<reference evidence="5 6" key="1">
    <citation type="submission" date="2019-03" db="EMBL/GenBank/DDBJ databases">
        <title>Genomic Encyclopedia of Type Strains, Phase III (KMG-III): the genomes of soil and plant-associated and newly described type strains.</title>
        <authorList>
            <person name="Whitman W."/>
        </authorList>
    </citation>
    <scope>NUCLEOTIDE SEQUENCE [LARGE SCALE GENOMIC DNA]</scope>
    <source>
        <strain evidence="5 6">CECT 8976</strain>
    </source>
</reference>
<dbReference type="NCBIfam" id="TIGR01379">
    <property type="entry name" value="thiL"/>
    <property type="match status" value="1"/>
</dbReference>
<feature type="binding site" evidence="2">
    <location>
        <position position="44"/>
    </location>
    <ligand>
        <name>Mg(2+)</name>
        <dbReference type="ChEBI" id="CHEBI:18420"/>
        <label>2</label>
    </ligand>
</feature>
<feature type="binding site" evidence="2">
    <location>
        <position position="211"/>
    </location>
    <ligand>
        <name>ATP</name>
        <dbReference type="ChEBI" id="CHEBI:30616"/>
    </ligand>
</feature>
<feature type="binding site" evidence="2">
    <location>
        <position position="27"/>
    </location>
    <ligand>
        <name>Mg(2+)</name>
        <dbReference type="ChEBI" id="CHEBI:18420"/>
        <label>3</label>
    </ligand>
</feature>
<feature type="binding site" evidence="2">
    <location>
        <position position="143"/>
    </location>
    <ligand>
        <name>ATP</name>
        <dbReference type="ChEBI" id="CHEBI:30616"/>
    </ligand>
</feature>
<feature type="binding site" evidence="2">
    <location>
        <position position="119"/>
    </location>
    <ligand>
        <name>Mg(2+)</name>
        <dbReference type="ChEBI" id="CHEBI:18420"/>
        <label>1</label>
    </ligand>
</feature>
<comment type="similarity">
    <text evidence="2">Belongs to the thiamine-monophosphate kinase family.</text>
</comment>
<keyword evidence="2" id="KW-0547">Nucleotide-binding</keyword>
<feature type="binding site" evidence="2">
    <location>
        <begin position="118"/>
        <end position="119"/>
    </location>
    <ligand>
        <name>ATP</name>
        <dbReference type="ChEBI" id="CHEBI:30616"/>
    </ligand>
</feature>
<dbReference type="PIRSF" id="PIRSF005303">
    <property type="entry name" value="Thiam_monoph_kin"/>
    <property type="match status" value="1"/>
</dbReference>
<dbReference type="Gene3D" id="3.30.1330.10">
    <property type="entry name" value="PurM-like, N-terminal domain"/>
    <property type="match status" value="1"/>
</dbReference>
<dbReference type="PANTHER" id="PTHR30270:SF0">
    <property type="entry name" value="THIAMINE-MONOPHOSPHATE KINASE"/>
    <property type="match status" value="1"/>
</dbReference>
<dbReference type="InterPro" id="IPR016188">
    <property type="entry name" value="PurM-like_N"/>
</dbReference>
<keyword evidence="6" id="KW-1185">Reference proteome</keyword>
<feature type="binding site" evidence="2">
    <location>
        <position position="72"/>
    </location>
    <ligand>
        <name>Mg(2+)</name>
        <dbReference type="ChEBI" id="CHEBI:18420"/>
        <label>2</label>
    </ligand>
</feature>
<feature type="binding site" evidence="2">
    <location>
        <position position="51"/>
    </location>
    <ligand>
        <name>substrate</name>
    </ligand>
</feature>
<dbReference type="Proteomes" id="UP000295611">
    <property type="component" value="Unassembled WGS sequence"/>
</dbReference>
<dbReference type="InterPro" id="IPR036676">
    <property type="entry name" value="PurM-like_C_sf"/>
</dbReference>
<comment type="function">
    <text evidence="2">Catalyzes the ATP-dependent phosphorylation of thiamine-monophosphate (TMP) to form thiamine-pyrophosphate (TPP), the active form of vitamin B1.</text>
</comment>
<protein>
    <recommendedName>
        <fullName evidence="2">Thiamine-monophosphate kinase</fullName>
        <shortName evidence="2">TMP kinase</shortName>
        <shortName evidence="2">Thiamine-phosphate kinase</shortName>
        <ecNumber evidence="2">2.7.4.16</ecNumber>
    </recommendedName>
</protein>
<feature type="binding site" evidence="2">
    <location>
        <position position="72"/>
    </location>
    <ligand>
        <name>Mg(2+)</name>
        <dbReference type="ChEBI" id="CHEBI:18420"/>
        <label>3</label>
    </ligand>
</feature>
<dbReference type="GO" id="GO:0005524">
    <property type="term" value="F:ATP binding"/>
    <property type="evidence" value="ECO:0007669"/>
    <property type="project" value="UniProtKB-UniRule"/>
</dbReference>
<comment type="caution">
    <text evidence="5">The sequence shown here is derived from an EMBL/GenBank/DDBJ whole genome shotgun (WGS) entry which is preliminary data.</text>
</comment>
<dbReference type="EC" id="2.7.4.16" evidence="2"/>
<feature type="binding site" evidence="2">
    <location>
        <position position="72"/>
    </location>
    <ligand>
        <name>Mg(2+)</name>
        <dbReference type="ChEBI" id="CHEBI:18420"/>
        <label>4</label>
    </ligand>
</feature>
<feature type="binding site" evidence="2">
    <location>
        <position position="42"/>
    </location>
    <ligand>
        <name>Mg(2+)</name>
        <dbReference type="ChEBI" id="CHEBI:18420"/>
        <label>4</label>
    </ligand>
</feature>